<protein>
    <submittedName>
        <fullName evidence="2">Sigma-70 family RNA polymerase sigma factor</fullName>
    </submittedName>
</protein>
<dbReference type="Proteomes" id="UP001082703">
    <property type="component" value="Unassembled WGS sequence"/>
</dbReference>
<dbReference type="EMBL" id="JAPOHA010000012">
    <property type="protein sequence ID" value="MCY1714925.1"/>
    <property type="molecule type" value="Genomic_DNA"/>
</dbReference>
<evidence type="ECO:0000313" key="2">
    <source>
        <dbReference type="EMBL" id="MCY1714925.1"/>
    </source>
</evidence>
<evidence type="ECO:0000313" key="3">
    <source>
        <dbReference type="Proteomes" id="UP001082703"/>
    </source>
</evidence>
<feature type="domain" description="RNA polymerase sigma factor 70 region 4 type 2" evidence="1">
    <location>
        <begin position="81"/>
        <end position="133"/>
    </location>
</feature>
<dbReference type="Gene3D" id="1.10.10.10">
    <property type="entry name" value="Winged helix-like DNA-binding domain superfamily/Winged helix DNA-binding domain"/>
    <property type="match status" value="1"/>
</dbReference>
<name>A0ABT4BX75_9FIRM</name>
<dbReference type="InterPro" id="IPR036388">
    <property type="entry name" value="WH-like_DNA-bd_sf"/>
</dbReference>
<comment type="caution">
    <text evidence="2">The sequence shown here is derived from an EMBL/GenBank/DDBJ whole genome shotgun (WGS) entry which is preliminary data.</text>
</comment>
<evidence type="ECO:0000259" key="1">
    <source>
        <dbReference type="Pfam" id="PF08281"/>
    </source>
</evidence>
<dbReference type="InterPro" id="IPR013249">
    <property type="entry name" value="RNA_pol_sigma70_r4_t2"/>
</dbReference>
<dbReference type="Pfam" id="PF08281">
    <property type="entry name" value="Sigma70_r4_2"/>
    <property type="match status" value="1"/>
</dbReference>
<organism evidence="2 3">
    <name type="scientific">Caproiciproducens galactitolivorans</name>
    <dbReference type="NCBI Taxonomy" id="642589"/>
    <lineage>
        <taxon>Bacteria</taxon>
        <taxon>Bacillati</taxon>
        <taxon>Bacillota</taxon>
        <taxon>Clostridia</taxon>
        <taxon>Eubacteriales</taxon>
        <taxon>Acutalibacteraceae</taxon>
        <taxon>Caproiciproducens</taxon>
    </lineage>
</organism>
<dbReference type="SUPFAM" id="SSF88659">
    <property type="entry name" value="Sigma3 and sigma4 domains of RNA polymerase sigma factors"/>
    <property type="match status" value="1"/>
</dbReference>
<accession>A0ABT4BX75</accession>
<keyword evidence="3" id="KW-1185">Reference proteome</keyword>
<reference evidence="2 3" key="1">
    <citation type="submission" date="2022-11" db="EMBL/GenBank/DDBJ databases">
        <authorList>
            <person name="Caiyu Z."/>
        </authorList>
    </citation>
    <scope>NUCLEOTIDE SEQUENCE [LARGE SCALE GENOMIC DNA]</scope>
    <source>
        <strain evidence="2 3">YR-4</strain>
    </source>
</reference>
<dbReference type="InterPro" id="IPR013324">
    <property type="entry name" value="RNA_pol_sigma_r3/r4-like"/>
</dbReference>
<dbReference type="RefSeq" id="WP_268058981.1">
    <property type="nucleotide sequence ID" value="NZ_JAPOHA010000012.1"/>
</dbReference>
<gene>
    <name evidence="2" type="ORF">OUY18_11750</name>
</gene>
<sequence length="141" mass="16257">MVKINLRKYYPDFYTADCIIEVPDEVASLMDSYEHAEDAYYLRRYRHKAYYSLDRGDGIERDILFVSLSPCEIYERKVTVEQLHAAIAALPDKQAKRIYAHYFLGMSKSAIAKAEGVSKTVVGDAIDRGLKNMETFLKKFL</sequence>
<proteinExistence type="predicted"/>